<reference evidence="1 2" key="1">
    <citation type="journal article" date="2023" name="Arcadia Sci">
        <title>De novo assembly of a long-read Amblyomma americanum tick genome.</title>
        <authorList>
            <person name="Chou S."/>
            <person name="Poskanzer K.E."/>
            <person name="Rollins M."/>
            <person name="Thuy-Boun P.S."/>
        </authorList>
    </citation>
    <scope>NUCLEOTIDE SEQUENCE [LARGE SCALE GENOMIC DNA]</scope>
    <source>
        <strain evidence="1">F_SG_1</strain>
        <tissue evidence="1">Salivary glands</tissue>
    </source>
</reference>
<organism evidence="1 2">
    <name type="scientific">Amblyomma americanum</name>
    <name type="common">Lone star tick</name>
    <dbReference type="NCBI Taxonomy" id="6943"/>
    <lineage>
        <taxon>Eukaryota</taxon>
        <taxon>Metazoa</taxon>
        <taxon>Ecdysozoa</taxon>
        <taxon>Arthropoda</taxon>
        <taxon>Chelicerata</taxon>
        <taxon>Arachnida</taxon>
        <taxon>Acari</taxon>
        <taxon>Parasitiformes</taxon>
        <taxon>Ixodida</taxon>
        <taxon>Ixodoidea</taxon>
        <taxon>Ixodidae</taxon>
        <taxon>Amblyomminae</taxon>
        <taxon>Amblyomma</taxon>
    </lineage>
</organism>
<protein>
    <submittedName>
        <fullName evidence="1">Uncharacterized protein</fullName>
    </submittedName>
</protein>
<dbReference type="AlphaFoldDB" id="A0AAQ4D8Q7"/>
<evidence type="ECO:0000313" key="2">
    <source>
        <dbReference type="Proteomes" id="UP001321473"/>
    </source>
</evidence>
<sequence length="80" mass="8891">MIKEFKASVIFSLSIKCVKTLVFSQFAGGSSEVETYGLQKQWERSAYDGNSKQSSFVKKIKILHGQLTLKHMTINTGSSS</sequence>
<evidence type="ECO:0000313" key="1">
    <source>
        <dbReference type="EMBL" id="KAK8758847.1"/>
    </source>
</evidence>
<gene>
    <name evidence="1" type="ORF">V5799_003521</name>
</gene>
<name>A0AAQ4D8Q7_AMBAM</name>
<accession>A0AAQ4D8Q7</accession>
<dbReference type="Proteomes" id="UP001321473">
    <property type="component" value="Unassembled WGS sequence"/>
</dbReference>
<dbReference type="EMBL" id="JARKHS020033645">
    <property type="protein sequence ID" value="KAK8758847.1"/>
    <property type="molecule type" value="Genomic_DNA"/>
</dbReference>
<proteinExistence type="predicted"/>
<keyword evidence="2" id="KW-1185">Reference proteome</keyword>
<comment type="caution">
    <text evidence="1">The sequence shown here is derived from an EMBL/GenBank/DDBJ whole genome shotgun (WGS) entry which is preliminary data.</text>
</comment>